<name>X6N7H0_RETFI</name>
<reference evidence="1 2" key="1">
    <citation type="journal article" date="2013" name="Curr. Biol.">
        <title>The Genome of the Foraminiferan Reticulomyxa filosa.</title>
        <authorList>
            <person name="Glockner G."/>
            <person name="Hulsmann N."/>
            <person name="Schleicher M."/>
            <person name="Noegel A.A."/>
            <person name="Eichinger L."/>
            <person name="Gallinger C."/>
            <person name="Pawlowski J."/>
            <person name="Sierra R."/>
            <person name="Euteneuer U."/>
            <person name="Pillet L."/>
            <person name="Moustafa A."/>
            <person name="Platzer M."/>
            <person name="Groth M."/>
            <person name="Szafranski K."/>
            <person name="Schliwa M."/>
        </authorList>
    </citation>
    <scope>NUCLEOTIDE SEQUENCE [LARGE SCALE GENOMIC DNA]</scope>
</reference>
<protein>
    <submittedName>
        <fullName evidence="1">Uncharacterized protein</fullName>
    </submittedName>
</protein>
<proteinExistence type="predicted"/>
<evidence type="ECO:0000313" key="1">
    <source>
        <dbReference type="EMBL" id="ETO21853.1"/>
    </source>
</evidence>
<organism evidence="1 2">
    <name type="scientific">Reticulomyxa filosa</name>
    <dbReference type="NCBI Taxonomy" id="46433"/>
    <lineage>
        <taxon>Eukaryota</taxon>
        <taxon>Sar</taxon>
        <taxon>Rhizaria</taxon>
        <taxon>Retaria</taxon>
        <taxon>Foraminifera</taxon>
        <taxon>Monothalamids</taxon>
        <taxon>Reticulomyxidae</taxon>
        <taxon>Reticulomyxa</taxon>
    </lineage>
</organism>
<sequence length="108" mass="12835">MAMRYMKWSNGSTVLKKTLELRNLYRGNQWNETKILQVLPFSHCFNQCVLLQCAENCNLYSQKIRKEIVPYLYSILSSKEYRSNDIACDSLKKMAYRHVQQINCYNIP</sequence>
<keyword evidence="2" id="KW-1185">Reference proteome</keyword>
<comment type="caution">
    <text evidence="1">The sequence shown here is derived from an EMBL/GenBank/DDBJ whole genome shotgun (WGS) entry which is preliminary data.</text>
</comment>
<gene>
    <name evidence="1" type="ORF">RFI_15349</name>
</gene>
<dbReference type="EMBL" id="ASPP01011242">
    <property type="protein sequence ID" value="ETO21853.1"/>
    <property type="molecule type" value="Genomic_DNA"/>
</dbReference>
<accession>X6N7H0</accession>
<dbReference type="Proteomes" id="UP000023152">
    <property type="component" value="Unassembled WGS sequence"/>
</dbReference>
<evidence type="ECO:0000313" key="2">
    <source>
        <dbReference type="Proteomes" id="UP000023152"/>
    </source>
</evidence>
<dbReference type="AlphaFoldDB" id="X6N7H0"/>